<dbReference type="FunFam" id="3.40.50.12670:FF:000002">
    <property type="entry name" value="Carboxypeptidase"/>
    <property type="match status" value="1"/>
</dbReference>
<dbReference type="InterPro" id="IPR033124">
    <property type="entry name" value="Ser_caboxypep_his_AS"/>
</dbReference>
<evidence type="ECO:0000259" key="12">
    <source>
        <dbReference type="PROSITE" id="PS50879"/>
    </source>
</evidence>
<comment type="caution">
    <text evidence="14">The sequence shown here is derived from an EMBL/GenBank/DDBJ whole genome shotgun (WGS) entry which is preliminary data.</text>
</comment>
<dbReference type="GO" id="GO:0004523">
    <property type="term" value="F:RNA-DNA hybrid ribonuclease activity"/>
    <property type="evidence" value="ECO:0007669"/>
    <property type="project" value="InterPro"/>
</dbReference>
<dbReference type="InterPro" id="IPR050951">
    <property type="entry name" value="Retrovirus_Pol_polyprotein"/>
</dbReference>
<feature type="region of interest" description="Disordered" evidence="10">
    <location>
        <begin position="800"/>
        <end position="848"/>
    </location>
</feature>
<dbReference type="GO" id="GO:0003676">
    <property type="term" value="F:nucleic acid binding"/>
    <property type="evidence" value="ECO:0007669"/>
    <property type="project" value="InterPro"/>
</dbReference>
<evidence type="ECO:0000259" key="11">
    <source>
        <dbReference type="PROSITE" id="PS50878"/>
    </source>
</evidence>
<feature type="compositionally biased region" description="Polar residues" evidence="10">
    <location>
        <begin position="952"/>
        <end position="967"/>
    </location>
</feature>
<dbReference type="Pfam" id="PF00078">
    <property type="entry name" value="RVT_1"/>
    <property type="match status" value="1"/>
</dbReference>
<dbReference type="PANTHER" id="PTHR37984:SF5">
    <property type="entry name" value="PROTEIN NYNRIN-LIKE"/>
    <property type="match status" value="1"/>
</dbReference>
<keyword evidence="4" id="KW-0540">Nuclease</keyword>
<feature type="coiled-coil region" evidence="9">
    <location>
        <begin position="998"/>
        <end position="1025"/>
    </location>
</feature>
<dbReference type="InterPro" id="IPR001584">
    <property type="entry name" value="Integrase_cat-core"/>
</dbReference>
<dbReference type="InterPro" id="IPR005162">
    <property type="entry name" value="Retrotrans_gag_dom"/>
</dbReference>
<dbReference type="InterPro" id="IPR000477">
    <property type="entry name" value="RT_dom"/>
</dbReference>
<evidence type="ECO:0000256" key="8">
    <source>
        <dbReference type="ARBA" id="ARBA00023268"/>
    </source>
</evidence>
<dbReference type="GO" id="GO:0004185">
    <property type="term" value="F:serine-type carboxypeptidase activity"/>
    <property type="evidence" value="ECO:0007669"/>
    <property type="project" value="InterPro"/>
</dbReference>
<dbReference type="GO" id="GO:0015074">
    <property type="term" value="P:DNA integration"/>
    <property type="evidence" value="ECO:0007669"/>
    <property type="project" value="InterPro"/>
</dbReference>
<keyword evidence="2" id="KW-0808">Transferase</keyword>
<dbReference type="PROSITE" id="PS50879">
    <property type="entry name" value="RNASE_H_1"/>
    <property type="match status" value="1"/>
</dbReference>
<dbReference type="GO" id="GO:0006508">
    <property type="term" value="P:proteolysis"/>
    <property type="evidence" value="ECO:0007669"/>
    <property type="project" value="InterPro"/>
</dbReference>
<evidence type="ECO:0000256" key="3">
    <source>
        <dbReference type="ARBA" id="ARBA00022695"/>
    </source>
</evidence>
<dbReference type="SUPFAM" id="SSF53474">
    <property type="entry name" value="alpha/beta-Hydrolases"/>
    <property type="match status" value="1"/>
</dbReference>
<dbReference type="PRINTS" id="PR00724">
    <property type="entry name" value="CRBOXYPTASEC"/>
</dbReference>
<evidence type="ECO:0000256" key="6">
    <source>
        <dbReference type="ARBA" id="ARBA00023172"/>
    </source>
</evidence>
<dbReference type="Gene3D" id="3.10.20.370">
    <property type="match status" value="1"/>
</dbReference>
<evidence type="ECO:0000256" key="9">
    <source>
        <dbReference type="SAM" id="Coils"/>
    </source>
</evidence>
<feature type="region of interest" description="Disordered" evidence="10">
    <location>
        <begin position="1316"/>
        <end position="1390"/>
    </location>
</feature>
<keyword evidence="6" id="KW-0233">DNA recombination</keyword>
<keyword evidence="15" id="KW-1185">Reference proteome</keyword>
<dbReference type="SUPFAM" id="SSF53098">
    <property type="entry name" value="Ribonuclease H-like"/>
    <property type="match status" value="2"/>
</dbReference>
<feature type="compositionally biased region" description="Basic and acidic residues" evidence="10">
    <location>
        <begin position="776"/>
        <end position="791"/>
    </location>
</feature>
<feature type="region of interest" description="Disordered" evidence="10">
    <location>
        <begin position="1542"/>
        <end position="1591"/>
    </location>
</feature>
<evidence type="ECO:0000259" key="13">
    <source>
        <dbReference type="PROSITE" id="PS50994"/>
    </source>
</evidence>
<feature type="region of interest" description="Disordered" evidence="10">
    <location>
        <begin position="935"/>
        <end position="987"/>
    </location>
</feature>
<dbReference type="InterPro" id="IPR041588">
    <property type="entry name" value="Integrase_H2C2"/>
</dbReference>
<feature type="compositionally biased region" description="Basic residues" evidence="10">
    <location>
        <begin position="1560"/>
        <end position="1575"/>
    </location>
</feature>
<dbReference type="InterPro" id="IPR002156">
    <property type="entry name" value="RNaseH_domain"/>
</dbReference>
<evidence type="ECO:0000256" key="5">
    <source>
        <dbReference type="ARBA" id="ARBA00022759"/>
    </source>
</evidence>
<dbReference type="FunFam" id="3.30.70.270:FF:000063">
    <property type="entry name" value="Zinc knuckle domaincontaining protein"/>
    <property type="match status" value="1"/>
</dbReference>
<dbReference type="Pfam" id="PF17921">
    <property type="entry name" value="Integrase_H2C2"/>
    <property type="match status" value="1"/>
</dbReference>
<dbReference type="GO" id="GO:0016779">
    <property type="term" value="F:nucleotidyltransferase activity"/>
    <property type="evidence" value="ECO:0007669"/>
    <property type="project" value="UniProtKB-KW"/>
</dbReference>
<organism evidence="14 15">
    <name type="scientific">Dendrobium nobile</name>
    <name type="common">Orchid</name>
    <dbReference type="NCBI Taxonomy" id="94219"/>
    <lineage>
        <taxon>Eukaryota</taxon>
        <taxon>Viridiplantae</taxon>
        <taxon>Streptophyta</taxon>
        <taxon>Embryophyta</taxon>
        <taxon>Tracheophyta</taxon>
        <taxon>Spermatophyta</taxon>
        <taxon>Magnoliopsida</taxon>
        <taxon>Liliopsida</taxon>
        <taxon>Asparagales</taxon>
        <taxon>Orchidaceae</taxon>
        <taxon>Epidendroideae</taxon>
        <taxon>Malaxideae</taxon>
        <taxon>Dendrobiinae</taxon>
        <taxon>Dendrobium</taxon>
    </lineage>
</organism>
<dbReference type="InterPro" id="IPR029058">
    <property type="entry name" value="AB_hydrolase_fold"/>
</dbReference>
<feature type="domain" description="Integrase catalytic" evidence="13">
    <location>
        <begin position="3121"/>
        <end position="3281"/>
    </location>
</feature>
<feature type="region of interest" description="Disordered" evidence="10">
    <location>
        <begin position="2018"/>
        <end position="2052"/>
    </location>
</feature>
<dbReference type="Gene3D" id="3.40.50.1820">
    <property type="entry name" value="alpha/beta hydrolase"/>
    <property type="match status" value="1"/>
</dbReference>
<dbReference type="CDD" id="cd09279">
    <property type="entry name" value="RNase_HI_like"/>
    <property type="match status" value="1"/>
</dbReference>
<evidence type="ECO:0000256" key="10">
    <source>
        <dbReference type="SAM" id="MobiDB-lite"/>
    </source>
</evidence>
<dbReference type="Proteomes" id="UP000829196">
    <property type="component" value="Unassembled WGS sequence"/>
</dbReference>
<feature type="compositionally biased region" description="Polar residues" evidence="10">
    <location>
        <begin position="1549"/>
        <end position="1559"/>
    </location>
</feature>
<dbReference type="InterPro" id="IPR001563">
    <property type="entry name" value="Peptidase_S10"/>
</dbReference>
<evidence type="ECO:0000256" key="1">
    <source>
        <dbReference type="ARBA" id="ARBA00009431"/>
    </source>
</evidence>
<feature type="domain" description="RNase H type-1" evidence="12">
    <location>
        <begin position="2773"/>
        <end position="2912"/>
    </location>
</feature>
<keyword evidence="9" id="KW-0175">Coiled coil</keyword>
<feature type="region of interest" description="Disordered" evidence="10">
    <location>
        <begin position="776"/>
        <end position="795"/>
    </location>
</feature>
<dbReference type="Gene3D" id="3.10.10.10">
    <property type="entry name" value="HIV Type 1 Reverse Transcriptase, subunit A, domain 1"/>
    <property type="match status" value="1"/>
</dbReference>
<dbReference type="InterPro" id="IPR041577">
    <property type="entry name" value="RT_RNaseH_2"/>
</dbReference>
<dbReference type="Pfam" id="PF13456">
    <property type="entry name" value="RVT_3"/>
    <property type="match status" value="1"/>
</dbReference>
<keyword evidence="7" id="KW-0325">Glycoprotein</keyword>
<evidence type="ECO:0000256" key="2">
    <source>
        <dbReference type="ARBA" id="ARBA00022679"/>
    </source>
</evidence>
<dbReference type="GO" id="GO:0006310">
    <property type="term" value="P:DNA recombination"/>
    <property type="evidence" value="ECO:0007669"/>
    <property type="project" value="UniProtKB-KW"/>
</dbReference>
<feature type="compositionally biased region" description="Acidic residues" evidence="10">
    <location>
        <begin position="969"/>
        <end position="987"/>
    </location>
</feature>
<feature type="compositionally biased region" description="Basic and acidic residues" evidence="10">
    <location>
        <begin position="805"/>
        <end position="827"/>
    </location>
</feature>
<dbReference type="EMBL" id="JAGYWB010000004">
    <property type="protein sequence ID" value="KAI0525277.1"/>
    <property type="molecule type" value="Genomic_DNA"/>
</dbReference>
<dbReference type="Gene3D" id="2.40.70.10">
    <property type="entry name" value="Acid Proteases"/>
    <property type="match status" value="1"/>
</dbReference>
<dbReference type="CDD" id="cd09274">
    <property type="entry name" value="RNase_HI_RT_Ty3"/>
    <property type="match status" value="1"/>
</dbReference>
<reference evidence="14" key="1">
    <citation type="journal article" date="2022" name="Front. Genet.">
        <title>Chromosome-Scale Assembly of the Dendrobium nobile Genome Provides Insights Into the Molecular Mechanism of the Biosynthesis of the Medicinal Active Ingredient of Dendrobium.</title>
        <authorList>
            <person name="Xu Q."/>
            <person name="Niu S.-C."/>
            <person name="Li K.-L."/>
            <person name="Zheng P.-J."/>
            <person name="Zhang X.-J."/>
            <person name="Jia Y."/>
            <person name="Liu Y."/>
            <person name="Niu Y.-X."/>
            <person name="Yu L.-H."/>
            <person name="Chen D.-F."/>
            <person name="Zhang G.-Q."/>
        </authorList>
    </citation>
    <scope>NUCLEOTIDE SEQUENCE</scope>
    <source>
        <tissue evidence="14">Leaf</tissue>
    </source>
</reference>
<protein>
    <submittedName>
        <fullName evidence="14">Uncharacterized protein</fullName>
    </submittedName>
</protein>
<evidence type="ECO:0000256" key="7">
    <source>
        <dbReference type="ARBA" id="ARBA00023180"/>
    </source>
</evidence>
<gene>
    <name evidence="14" type="ORF">KFK09_004670</name>
</gene>
<keyword evidence="5" id="KW-0378">Hydrolase</keyword>
<name>A0A8T3C6E6_DENNO</name>
<evidence type="ECO:0000313" key="14">
    <source>
        <dbReference type="EMBL" id="KAI0525277.1"/>
    </source>
</evidence>
<evidence type="ECO:0000313" key="15">
    <source>
        <dbReference type="Proteomes" id="UP000829196"/>
    </source>
</evidence>
<sequence>MEVGGVDSVGGRARGSDVDFRSVVGRSESPRALLVLLLTTAREASRQNTRSRTANGAARRAWATVAVIFAGFATELHLRITHLPGFNGSLPFYLETGYVTVNEKSGAELFYYFVESDRKPKDDPLILWLVGGPYCSGFIGFALDIGPLKFNVKAYDGTLPTLISNPYSWTKISSIIFLDWPVGTGFSFSRSMVDYHTDDVQSTKQIYKFLIKWLLAHPSFQSNPFYVGGDSYGGKMVALLALEIVEGNEDFQQLFVNLKGYLVGNPVTSERIDISSRAPHAHGLGIISHELFKLIQINCVGEDYLNPKSASCEANLKSLDGFLSEINMHEILKPKCADDSPIRRKLGGNPSIKKNSFEFHYSVSMPDIDCANDRNLSYYWSNDNLAKEALHIKEGTVEEWHRCKEYLNNYTISIPSCVPHHLNLTSRGYRALVYSGDHDLVVPFISTLEWIRSLNFSVIDNWRSWRAGGQVAGYTMMFSNNLTFATVKGGSHTVPDNMPLQCFVMFERMELQNTPFTVQLGRGASIQLANAVINTGNSEATIQFGSLEFSAATAKAAAVPIQGHPARPNSADTNARRAYFVQQPGAGRTATAKAVQQNRTSVFERLSQSKASATERVVVGGRISVIPARGTTLPTGLSAPGKDDAEASSSGGRLTRRQIRKKNAELRAQQQLVPTHPSNLPAQEPEATIPTRNGFANLKWVKRNSSTGELKKSFWDQRPEALIPSRKKEPETLSARVYRVLKTVKEKGLKKRRYQQPLIIEAKRTPPRERLSLAAERKERNYSSRGEHRGVTPELRVQGSVVERSQQKGKEIWRPKPRREDKRERGTDLGVTSGAASQRSAFHKNRQQWVPKEKVPIHDIRNSRHLEKSSKESYCQSTSSSHKKVNFDLTPSIEEVPIPHGEPEIYWKRRSEIRVQENDKDGDTMEVEVVYMVGHGDEPHQTRGYRRRNEAVPTSSKTTSQEDQAQYEQLEEEEVPSGDEPNDDQEEEVLAETLAQTQRRLKFQMKEKDKEISELNSKMTEMMAQMTAMMQLMQKNITITPALAQPIDYQITNQPVHQQISSSIPTNLPMDPIPQVSRIRARNEEKNEADQPVHPQTHQNITSASEPMMTPQLESIINEKIKAVIASEHVEKFVSKGRPYPAEYDQVPYPKGYSVPKFNTFNGTGNPKQHLAQFKATCGNTGGVDALLFRQFISSLTATAFEWYTELSNDSVKTFAELENMFVKRFASATEKTTIADLALEKRKKGESVTKYITRWRNMSMKCEQQLEEEHAVQLLMGNIDDKMLPFLCMASISTYQELLDRVAKFEKLNLSKSEYHSDRPRKNKAVDNRKDEIYSTSSLRIEKEKQSTPKDDNRKQYTKPQPKLILGGNDKFQTFRNGGERSKPRTGDRITSLKEKMNREYSFKRESVAKLFKQALKAGLELPECKRPEEADQKDDPSYCPYHQVISHPIEDCYVFKDWLERKYINGEFTLSNSVLVHPKKESVKMIGSSPIPLIKEGDKIKEKMVSEKDEWQTAISKKTMKMIKQLEGVPNIKWKSSTEPVLELRGNPNSGASTSRPLTRRRPNTKRFYKTSSKKSNNSNKRITQKKKTTTLQKIINNLEDYHQPSRRPITLADFMSKLQIDQSEVKDDEQEDENQLHVETCRVISVTLNICQRDYVKGHDKGQIAISPTKMTNKMTSESCLMVLQTDYNSEEELCFPSEDESDQQIASRMERVKLNEDSEHSTKTLSDDVESNEVAQVQLRSGKVLQSPPLKKGLSSKDKGKDIIINEEIIPKDHKKKCDTNKGIEYNIISHLRKIPAQLNIYEALLMSKDLRETLIQALKNPERYEAYFAERCLSEVLHARNEPVITFSEEDLMLGTTEHNRPLYVTAESDGIIIRRILIDPGSSINLMSLRTLRSLSLDIQHLGSDKLMVHGFNEKGQKTVGSFVLPLKFGELYTEAKFHIIDADTSFKALLGRPWLHENGLVPSTMHQCMKYLRDREEFRISGDIQPFAVHEVKIYDDAKYFIPNKVKPMKSSASKASTTMSTKQSKGVEEKAMRRKSPNFSKEANTLPKSNKVVLHLGSDTEEDDDISEIHKPLIKEKPRENTFVVTLIPPQHFREIVSLEVHSFEELKTFYVPPLRGSSGPGSLFYKFGEYQEDNINELGNFDEDEEIIPTEMPRYCPKRIQQMIEKSGIHNMVTRRRALFFQRMWCHELSKMGNRDTKGLGFIEAEHTEQNVCYAINDKYPVTENMDINEEKDVEAKPAPEELEDGGQVATMDELTEINLGTDEDPRPTFISALLSKNKVEKMKALLSEFRDCFAWTYDEMPGLSPDIAVHKLAIKPGAVPVKQAPRRMRLEIEEQVIAETKKLIEAGFIREEKYADWIANIVPVKKKNGQIRICIDFRDLNKACPKDDFPLPISELLVDNTSNYDIFSFMDGSSGYNQIKMAPEDEKHTSFRTPIGIFCYTVMPFGLKNAGATYQRAMTHIFDELIHQKVECYVDDLVVKSIDRKDHLQDLRIVFERIRKFNLKMNPLKCAFGVSSGKFLGYVVRHRGIEVDPNKVKAIIEMPPPKSLRQLRSLQGQLAFIRRFISNLSGRCQPFAKLMKKDVRFKWDDECQEAFDSIKRYLLSSPILAAPIPGKPLILYTAALEESLGALLAQHNEEGKENALYYISRRLIGAEIRYSPIEKHCLALIFAVQKLRHYMLSHKITLISKIDPLKFLMTRPALTGRLARWAVILLQFDITYVPQKAVKGQVLADFLAAHPVSADSLLNDDLPDEQILVVLEEEKSQIWEMYFDGASSIKPARPPNLPKARAGIGLIFIAPNGGIMRFSFGLTEPRTNNEAEYEALIAGLEIAISMEIQNLKVFGDSQLIINQVMGIYKIGRIGLIYYHRRVLELMKQITNVTLIQVSRAYNSKADSLAKLAKEMASMNDEPVLISVNTRRVLEPAILYSPQEEGSSNPSQEDITSVIPQSPQQIIPENQQDKPQMFTGRKFGRTSESWLECLEVEEQNDWRQPFIDYFRENKLPADKSLATQIKKRALRYAFVNNTLYRRSFEQMWLRCLGRNEADKVISEVHEGLCGAHQSGPKMAIKVKRMGYYWPSMVKDCTNHADICHECQIHGNIIHQPPNPLHPTIASWPFECWGTDVIGPIDPPSSVGHRFILAATDYFSKWAEAVPFKEVTAHHVINFFTHNIVYRFGVPRRIISDNGPAFKSTKIYKFIEQHKIDWRYSSIYNPRANGLAEAFNKTLVKLLKKILTKNKREWHTKLAEALWAYRTTYKTPTKATPYALVFGAEAVLPLEVELPSLRVAVQYNLTEEQNARLRMEELDALDEIRLQAQQNLEIYRARMVKSFDRMVRPRAFQEGELILVLRRPIIPHRRIGGKFEPNWEGPFVIEKVYQGGAYQLIDLEGRRPMPPINGRYLKKYHS</sequence>
<dbReference type="Gene3D" id="3.30.420.10">
    <property type="entry name" value="Ribonuclease H-like superfamily/Ribonuclease H"/>
    <property type="match status" value="2"/>
</dbReference>
<feature type="compositionally biased region" description="Low complexity" evidence="10">
    <location>
        <begin position="2018"/>
        <end position="2032"/>
    </location>
</feature>
<feature type="compositionally biased region" description="Basic and acidic residues" evidence="10">
    <location>
        <begin position="1379"/>
        <end position="1390"/>
    </location>
</feature>
<feature type="region of interest" description="Disordered" evidence="10">
    <location>
        <begin position="631"/>
        <end position="656"/>
    </location>
</feature>
<feature type="compositionally biased region" description="Basic and acidic residues" evidence="10">
    <location>
        <begin position="1316"/>
        <end position="1334"/>
    </location>
</feature>
<keyword evidence="3" id="KW-0548">Nucleotidyltransferase</keyword>
<dbReference type="InterPro" id="IPR036397">
    <property type="entry name" value="RNaseH_sf"/>
</dbReference>
<dbReference type="Gene3D" id="3.30.70.270">
    <property type="match status" value="2"/>
</dbReference>
<dbReference type="FunFam" id="3.40.50.1820:FF:000072">
    <property type="entry name" value="Serine carboxypeptidase-like 19"/>
    <property type="match status" value="1"/>
</dbReference>
<evidence type="ECO:0000256" key="4">
    <source>
        <dbReference type="ARBA" id="ARBA00022722"/>
    </source>
</evidence>
<keyword evidence="8" id="KW-0511">Multifunctional enzyme</keyword>
<dbReference type="CDD" id="cd01647">
    <property type="entry name" value="RT_LTR"/>
    <property type="match status" value="1"/>
</dbReference>
<feature type="domain" description="Reverse transcriptase" evidence="11">
    <location>
        <begin position="2355"/>
        <end position="2534"/>
    </location>
</feature>
<feature type="compositionally biased region" description="Basic and acidic residues" evidence="10">
    <location>
        <begin position="1341"/>
        <end position="1356"/>
    </location>
</feature>
<dbReference type="Gene3D" id="3.40.50.12670">
    <property type="match status" value="1"/>
</dbReference>
<accession>A0A8T3C6E6</accession>
<proteinExistence type="inferred from homology"/>
<dbReference type="InterPro" id="IPR021109">
    <property type="entry name" value="Peptidase_aspartic_dom_sf"/>
</dbReference>
<dbReference type="SUPFAM" id="SSF56672">
    <property type="entry name" value="DNA/RNA polymerases"/>
    <property type="match status" value="1"/>
</dbReference>
<dbReference type="InterPro" id="IPR043502">
    <property type="entry name" value="DNA/RNA_pol_sf"/>
</dbReference>
<comment type="similarity">
    <text evidence="1">Belongs to the peptidase S10 family.</text>
</comment>
<dbReference type="PROSITE" id="PS50994">
    <property type="entry name" value="INTEGRASE"/>
    <property type="match status" value="1"/>
</dbReference>
<dbReference type="Pfam" id="PF03732">
    <property type="entry name" value="Retrotrans_gag"/>
    <property type="match status" value="1"/>
</dbReference>
<dbReference type="Gene3D" id="1.10.340.70">
    <property type="match status" value="1"/>
</dbReference>
<dbReference type="PROSITE" id="PS50878">
    <property type="entry name" value="RT_POL"/>
    <property type="match status" value="1"/>
</dbReference>
<dbReference type="PROSITE" id="PS00560">
    <property type="entry name" value="CARBOXYPEPT_SER_HIS"/>
    <property type="match status" value="1"/>
</dbReference>
<dbReference type="PANTHER" id="PTHR37984">
    <property type="entry name" value="PROTEIN CBG26694"/>
    <property type="match status" value="1"/>
</dbReference>
<dbReference type="Pfam" id="PF17919">
    <property type="entry name" value="RT_RNaseH_2"/>
    <property type="match status" value="1"/>
</dbReference>
<dbReference type="OrthoDB" id="443318at2759"/>
<dbReference type="Pfam" id="PF00450">
    <property type="entry name" value="Peptidase_S10"/>
    <property type="match status" value="1"/>
</dbReference>
<dbReference type="InterPro" id="IPR043128">
    <property type="entry name" value="Rev_trsase/Diguanyl_cyclase"/>
</dbReference>
<dbReference type="InterPro" id="IPR012337">
    <property type="entry name" value="RNaseH-like_sf"/>
</dbReference>
<dbReference type="CDD" id="cd00303">
    <property type="entry name" value="retropepsin_like"/>
    <property type="match status" value="1"/>
</dbReference>
<dbReference type="Pfam" id="PF00665">
    <property type="entry name" value="rve"/>
    <property type="match status" value="1"/>
</dbReference>
<keyword evidence="5" id="KW-0255">Endonuclease</keyword>